<dbReference type="GeneID" id="25915019"/>
<organism evidence="1 2">
    <name type="scientific">Sphaeroforma arctica JP610</name>
    <dbReference type="NCBI Taxonomy" id="667725"/>
    <lineage>
        <taxon>Eukaryota</taxon>
        <taxon>Ichthyosporea</taxon>
        <taxon>Ichthyophonida</taxon>
        <taxon>Sphaeroforma</taxon>
    </lineage>
</organism>
<feature type="non-terminal residue" evidence="1">
    <location>
        <position position="98"/>
    </location>
</feature>
<gene>
    <name evidence="1" type="ORF">SARC_14515</name>
</gene>
<protein>
    <submittedName>
        <fullName evidence="1">Uncharacterized protein</fullName>
    </submittedName>
</protein>
<dbReference type="RefSeq" id="XP_014146827.1">
    <property type="nucleotide sequence ID" value="XM_014291352.1"/>
</dbReference>
<accession>A0A0L0F878</accession>
<evidence type="ECO:0000313" key="2">
    <source>
        <dbReference type="Proteomes" id="UP000054560"/>
    </source>
</evidence>
<reference evidence="1 2" key="1">
    <citation type="submission" date="2011-02" db="EMBL/GenBank/DDBJ databases">
        <title>The Genome Sequence of Sphaeroforma arctica JP610.</title>
        <authorList>
            <consortium name="The Broad Institute Genome Sequencing Platform"/>
            <person name="Russ C."/>
            <person name="Cuomo C."/>
            <person name="Young S.K."/>
            <person name="Zeng Q."/>
            <person name="Gargeya S."/>
            <person name="Alvarado L."/>
            <person name="Berlin A."/>
            <person name="Chapman S.B."/>
            <person name="Chen Z."/>
            <person name="Freedman E."/>
            <person name="Gellesch M."/>
            <person name="Goldberg J."/>
            <person name="Griggs A."/>
            <person name="Gujja S."/>
            <person name="Heilman E."/>
            <person name="Heiman D."/>
            <person name="Howarth C."/>
            <person name="Mehta T."/>
            <person name="Neiman D."/>
            <person name="Pearson M."/>
            <person name="Roberts A."/>
            <person name="Saif S."/>
            <person name="Shea T."/>
            <person name="Shenoy N."/>
            <person name="Sisk P."/>
            <person name="Stolte C."/>
            <person name="Sykes S."/>
            <person name="White J."/>
            <person name="Yandava C."/>
            <person name="Burger G."/>
            <person name="Gray M.W."/>
            <person name="Holland P.W.H."/>
            <person name="King N."/>
            <person name="Lang F.B.F."/>
            <person name="Roger A.J."/>
            <person name="Ruiz-Trillo I."/>
            <person name="Haas B."/>
            <person name="Nusbaum C."/>
            <person name="Birren B."/>
        </authorList>
    </citation>
    <scope>NUCLEOTIDE SEQUENCE [LARGE SCALE GENOMIC DNA]</scope>
    <source>
        <strain evidence="1 2">JP610</strain>
    </source>
</reference>
<sequence>MVKSFKDSIRADLLDYQGHFTKHVDMCVEGWLNRNVINLLNIARDLQATGVVPDTEKTFENTMKLLRVCYDRTTNVIVWNNVFVLLIHRELKNDDRIA</sequence>
<dbReference type="Proteomes" id="UP000054560">
    <property type="component" value="Unassembled WGS sequence"/>
</dbReference>
<dbReference type="EMBL" id="KQ246318">
    <property type="protein sequence ID" value="KNC72925.1"/>
    <property type="molecule type" value="Genomic_DNA"/>
</dbReference>
<proteinExistence type="predicted"/>
<dbReference type="AlphaFoldDB" id="A0A0L0F878"/>
<name>A0A0L0F878_9EUKA</name>
<keyword evidence="2" id="KW-1185">Reference proteome</keyword>
<evidence type="ECO:0000313" key="1">
    <source>
        <dbReference type="EMBL" id="KNC72925.1"/>
    </source>
</evidence>